<dbReference type="InterPro" id="IPR018114">
    <property type="entry name" value="TRYPSIN_HIS"/>
</dbReference>
<dbReference type="PRINTS" id="PR00861">
    <property type="entry name" value="ALYTICPTASE"/>
</dbReference>
<gene>
    <name evidence="7" type="ORF">SYYSPA8_17730</name>
</gene>
<evidence type="ECO:0000256" key="4">
    <source>
        <dbReference type="ARBA" id="ARBA00022825"/>
    </source>
</evidence>
<protein>
    <submittedName>
        <fullName evidence="7">Alpha-lytic protease prodomain-containing protein</fullName>
    </submittedName>
</protein>
<dbReference type="InterPro" id="IPR009003">
    <property type="entry name" value="Peptidase_S1_PA"/>
</dbReference>
<keyword evidence="4" id="KW-0720">Serine protease</keyword>
<dbReference type="Gene3D" id="2.40.10.10">
    <property type="entry name" value="Trypsin-like serine proteases"/>
    <property type="match status" value="2"/>
</dbReference>
<comment type="similarity">
    <text evidence="1">Belongs to the peptidase S1 family.</text>
</comment>
<comment type="caution">
    <text evidence="7">The sequence shown here is derived from an EMBL/GenBank/DDBJ whole genome shotgun (WGS) entry which is preliminary data.</text>
</comment>
<evidence type="ECO:0000313" key="7">
    <source>
        <dbReference type="EMBL" id="GLF96165.1"/>
    </source>
</evidence>
<dbReference type="GO" id="GO:0008233">
    <property type="term" value="F:peptidase activity"/>
    <property type="evidence" value="ECO:0007669"/>
    <property type="project" value="UniProtKB-KW"/>
</dbReference>
<evidence type="ECO:0000313" key="8">
    <source>
        <dbReference type="Proteomes" id="UP001291653"/>
    </source>
</evidence>
<dbReference type="CDD" id="cd21112">
    <property type="entry name" value="alphaLP-like"/>
    <property type="match status" value="1"/>
</dbReference>
<proteinExistence type="inferred from homology"/>
<dbReference type="GO" id="GO:0006508">
    <property type="term" value="P:proteolysis"/>
    <property type="evidence" value="ECO:0007669"/>
    <property type="project" value="UniProtKB-KW"/>
</dbReference>
<keyword evidence="3" id="KW-0378">Hydrolase</keyword>
<dbReference type="InterPro" id="IPR001316">
    <property type="entry name" value="Pept_S1A_streptogrisin"/>
</dbReference>
<keyword evidence="2 7" id="KW-0645">Protease</keyword>
<name>A0ABQ5P0P4_9ACTN</name>
<accession>A0ABQ5P0P4</accession>
<evidence type="ECO:0000256" key="2">
    <source>
        <dbReference type="ARBA" id="ARBA00022670"/>
    </source>
</evidence>
<feature type="region of interest" description="Disordered" evidence="6">
    <location>
        <begin position="1"/>
        <end position="46"/>
    </location>
</feature>
<keyword evidence="5" id="KW-1015">Disulfide bond</keyword>
<reference evidence="7 8" key="1">
    <citation type="submission" date="2022-10" db="EMBL/GenBank/DDBJ databases">
        <title>Draft genome sequence of Streptomyces sp. YSPA8.</title>
        <authorList>
            <person name="Moriuchi R."/>
            <person name="Dohra H."/>
            <person name="Yamamura H."/>
            <person name="Kodani S."/>
        </authorList>
    </citation>
    <scope>NUCLEOTIDE SEQUENCE [LARGE SCALE GENOMIC DNA]</scope>
    <source>
        <strain evidence="7 8">YSPA8</strain>
    </source>
</reference>
<dbReference type="EMBL" id="BSBI01000007">
    <property type="protein sequence ID" value="GLF96165.1"/>
    <property type="molecule type" value="Genomic_DNA"/>
</dbReference>
<organism evidence="7 8">
    <name type="scientific">Streptomyces yaizuensis</name>
    <dbReference type="NCBI Taxonomy" id="2989713"/>
    <lineage>
        <taxon>Bacteria</taxon>
        <taxon>Bacillati</taxon>
        <taxon>Actinomycetota</taxon>
        <taxon>Actinomycetes</taxon>
        <taxon>Kitasatosporales</taxon>
        <taxon>Streptomycetaceae</taxon>
        <taxon>Streptomyces</taxon>
    </lineage>
</organism>
<keyword evidence="8" id="KW-1185">Reference proteome</keyword>
<evidence type="ECO:0000256" key="1">
    <source>
        <dbReference type="ARBA" id="ARBA00007664"/>
    </source>
</evidence>
<evidence type="ECO:0000256" key="6">
    <source>
        <dbReference type="SAM" id="MobiDB-lite"/>
    </source>
</evidence>
<dbReference type="InterPro" id="IPR043504">
    <property type="entry name" value="Peptidase_S1_PA_chymotrypsin"/>
</dbReference>
<sequence length="348" mass="35102">MRTERTAPLSIPDPDAAPDPDRDSDSVPASEPAPDGPAGRSPRRLGALFRPLHLRGTGRLRRITRRWRRPGAVATGLLAVTALTVPATATARVAPTPAGLAAVSAAVGAADVAGTAWYTAAGRVVVTADTTVTAAEIARIRAAAGAHAGVLRIERVPGVLTELISGGDRIYTVGKTCTAGFNVRNATQRYILTAGHCTFGTITWYADSGLTVPIGPVVATSYPGSDYGLIHYANPAVPSPGTVGAVDITGPGNPAVGMPVARRGAVSGISNGTVTALNVTVNYGQGAIVHGLVRTDICSQPGDSGAPLYSGPLALGLASGGSGNCVTGGVTYFQRIGPALAALGVSIY</sequence>
<dbReference type="Proteomes" id="UP001291653">
    <property type="component" value="Unassembled WGS sequence"/>
</dbReference>
<evidence type="ECO:0000256" key="5">
    <source>
        <dbReference type="ARBA" id="ARBA00023157"/>
    </source>
</evidence>
<evidence type="ECO:0000256" key="3">
    <source>
        <dbReference type="ARBA" id="ARBA00022801"/>
    </source>
</evidence>
<dbReference type="PROSITE" id="PS00134">
    <property type="entry name" value="TRYPSIN_HIS"/>
    <property type="match status" value="1"/>
</dbReference>
<dbReference type="SUPFAM" id="SSF50494">
    <property type="entry name" value="Trypsin-like serine proteases"/>
    <property type="match status" value="1"/>
</dbReference>